<dbReference type="AlphaFoldDB" id="A0A6G0ZB10"/>
<protein>
    <submittedName>
        <fullName evidence="1">Uncharacterized protein</fullName>
    </submittedName>
</protein>
<dbReference type="Proteomes" id="UP000478052">
    <property type="component" value="Unassembled WGS sequence"/>
</dbReference>
<dbReference type="EMBL" id="VUJU01000891">
    <property type="protein sequence ID" value="KAF0767791.1"/>
    <property type="molecule type" value="Genomic_DNA"/>
</dbReference>
<name>A0A6G0ZB10_APHCR</name>
<proteinExistence type="predicted"/>
<feature type="non-terminal residue" evidence="1">
    <location>
        <position position="76"/>
    </location>
</feature>
<evidence type="ECO:0000313" key="2">
    <source>
        <dbReference type="Proteomes" id="UP000478052"/>
    </source>
</evidence>
<evidence type="ECO:0000313" key="1">
    <source>
        <dbReference type="EMBL" id="KAF0767791.1"/>
    </source>
</evidence>
<keyword evidence="2" id="KW-1185">Reference proteome</keyword>
<comment type="caution">
    <text evidence="1">The sequence shown here is derived from an EMBL/GenBank/DDBJ whole genome shotgun (WGS) entry which is preliminary data.</text>
</comment>
<accession>A0A6G0ZB10</accession>
<organism evidence="1 2">
    <name type="scientific">Aphis craccivora</name>
    <name type="common">Cowpea aphid</name>
    <dbReference type="NCBI Taxonomy" id="307492"/>
    <lineage>
        <taxon>Eukaryota</taxon>
        <taxon>Metazoa</taxon>
        <taxon>Ecdysozoa</taxon>
        <taxon>Arthropoda</taxon>
        <taxon>Hexapoda</taxon>
        <taxon>Insecta</taxon>
        <taxon>Pterygota</taxon>
        <taxon>Neoptera</taxon>
        <taxon>Paraneoptera</taxon>
        <taxon>Hemiptera</taxon>
        <taxon>Sternorrhyncha</taxon>
        <taxon>Aphidomorpha</taxon>
        <taxon>Aphidoidea</taxon>
        <taxon>Aphididae</taxon>
        <taxon>Aphidini</taxon>
        <taxon>Aphis</taxon>
        <taxon>Aphis</taxon>
    </lineage>
</organism>
<reference evidence="1 2" key="1">
    <citation type="submission" date="2019-08" db="EMBL/GenBank/DDBJ databases">
        <title>Whole genome of Aphis craccivora.</title>
        <authorList>
            <person name="Voronova N.V."/>
            <person name="Shulinski R.S."/>
            <person name="Bandarenka Y.V."/>
            <person name="Zhorov D.G."/>
            <person name="Warner D."/>
        </authorList>
    </citation>
    <scope>NUCLEOTIDE SEQUENCE [LARGE SCALE GENOMIC DNA]</scope>
    <source>
        <strain evidence="1">180601</strain>
        <tissue evidence="1">Whole Body</tissue>
    </source>
</reference>
<feature type="non-terminal residue" evidence="1">
    <location>
        <position position="1"/>
    </location>
</feature>
<gene>
    <name evidence="1" type="ORF">FWK35_00020680</name>
</gene>
<sequence>IIKDNIKRNKDDVRPTSSLILSCQTTVYNSCKYLNGNFKINQLDTENNKLFINYKYYNDPDSWIFKIKLWKEDHIL</sequence>